<dbReference type="InterPro" id="IPR002347">
    <property type="entry name" value="SDR_fam"/>
</dbReference>
<dbReference type="PROSITE" id="PS00061">
    <property type="entry name" value="ADH_SHORT"/>
    <property type="match status" value="1"/>
</dbReference>
<dbReference type="EMBL" id="SPIA01000002">
    <property type="protein sequence ID" value="TFH68073.1"/>
    <property type="molecule type" value="Genomic_DNA"/>
</dbReference>
<dbReference type="GO" id="GO:0016491">
    <property type="term" value="F:oxidoreductase activity"/>
    <property type="evidence" value="ECO:0007669"/>
    <property type="project" value="UniProtKB-KW"/>
</dbReference>
<dbReference type="Pfam" id="PF13561">
    <property type="entry name" value="adh_short_C2"/>
    <property type="match status" value="1"/>
</dbReference>
<comment type="similarity">
    <text evidence="1">Belongs to the short-chain dehydrogenases/reductases (SDR) family.</text>
</comment>
<reference evidence="3 4" key="1">
    <citation type="submission" date="2019-03" db="EMBL/GenBank/DDBJ databases">
        <title>Draft genome of Gammaproteobacteria bacterium LSUCC0057, a member of the SAR92 clade.</title>
        <authorList>
            <person name="Lanclos V.C."/>
            <person name="Doiron C."/>
            <person name="Henson M.W."/>
            <person name="Thrash J.C."/>
        </authorList>
    </citation>
    <scope>NUCLEOTIDE SEQUENCE [LARGE SCALE GENOMIC DNA]</scope>
    <source>
        <strain evidence="3 4">LSUCC0057</strain>
    </source>
</reference>
<proteinExistence type="inferred from homology"/>
<evidence type="ECO:0000256" key="1">
    <source>
        <dbReference type="ARBA" id="ARBA00006484"/>
    </source>
</evidence>
<dbReference type="InterPro" id="IPR036291">
    <property type="entry name" value="NAD(P)-bd_dom_sf"/>
</dbReference>
<dbReference type="InterPro" id="IPR020904">
    <property type="entry name" value="Sc_DH/Rdtase_CS"/>
</dbReference>
<keyword evidence="2" id="KW-0560">Oxidoreductase</keyword>
<keyword evidence="4" id="KW-1185">Reference proteome</keyword>
<dbReference type="AlphaFoldDB" id="A0A4Y8ULB4"/>
<dbReference type="PRINTS" id="PR00080">
    <property type="entry name" value="SDRFAMILY"/>
</dbReference>
<sequence length="256" mass="26373">MAVITGGAGGIGAAVAQRLVAEGGAVVVADIHFANAQQVAQPLGDAALAVHLDAGQADSIAAMIESAVSHFGGIDILHNNAAITTPEIQRQDTTAVDIPVEVWRQILEVNLTGYLLGCQFAIPHMIARGGGSIINTASNSGMVGDVARIGYGTAKAGVINLTKHVATQYGRSGVRCNAVAPGLILTEATQRSVPELAKNYARHLALPRLGRAEDVAALVAYLASEEAGYMTGQCISIDGGSLMHQPHFADFVGETT</sequence>
<dbReference type="SUPFAM" id="SSF51735">
    <property type="entry name" value="NAD(P)-binding Rossmann-fold domains"/>
    <property type="match status" value="1"/>
</dbReference>
<dbReference type="OrthoDB" id="286404at2"/>
<comment type="caution">
    <text evidence="3">The sequence shown here is derived from an EMBL/GenBank/DDBJ whole genome shotgun (WGS) entry which is preliminary data.</text>
</comment>
<dbReference type="PANTHER" id="PTHR24321:SF14">
    <property type="entry name" value="SHORT-CHAIN TYPE DEHYDROGENASE_REDUCTASE BLR2146-RELATED"/>
    <property type="match status" value="1"/>
</dbReference>
<dbReference type="PRINTS" id="PR00081">
    <property type="entry name" value="GDHRDH"/>
</dbReference>
<evidence type="ECO:0000256" key="2">
    <source>
        <dbReference type="ARBA" id="ARBA00023002"/>
    </source>
</evidence>
<dbReference type="FunFam" id="3.40.50.720:FF:000084">
    <property type="entry name" value="Short-chain dehydrogenase reductase"/>
    <property type="match status" value="1"/>
</dbReference>
<dbReference type="Gene3D" id="3.40.50.720">
    <property type="entry name" value="NAD(P)-binding Rossmann-like Domain"/>
    <property type="match status" value="1"/>
</dbReference>
<gene>
    <name evidence="3" type="ORF">E3W66_05715</name>
</gene>
<dbReference type="Proteomes" id="UP000298133">
    <property type="component" value="Unassembled WGS sequence"/>
</dbReference>
<accession>A0A4Y8ULB4</accession>
<organism evidence="3 4">
    <name type="scientific">Gammaproteobacteria bacterium LSUCC0057</name>
    <dbReference type="NCBI Taxonomy" id="2559237"/>
    <lineage>
        <taxon>Bacteria</taxon>
        <taxon>Pseudomonadati</taxon>
        <taxon>Pseudomonadota</taxon>
        <taxon>Gammaproteobacteria</taxon>
        <taxon>Cellvibrionales</taxon>
        <taxon>Porticoccaceae</taxon>
        <taxon>SAR92 clade</taxon>
    </lineage>
</organism>
<dbReference type="PANTHER" id="PTHR24321">
    <property type="entry name" value="DEHYDROGENASES, SHORT CHAIN"/>
    <property type="match status" value="1"/>
</dbReference>
<protein>
    <submittedName>
        <fullName evidence="3">SDR family oxidoreductase</fullName>
    </submittedName>
</protein>
<name>A0A4Y8ULB4_9GAMM</name>
<evidence type="ECO:0000313" key="4">
    <source>
        <dbReference type="Proteomes" id="UP000298133"/>
    </source>
</evidence>
<evidence type="ECO:0000313" key="3">
    <source>
        <dbReference type="EMBL" id="TFH68073.1"/>
    </source>
</evidence>